<keyword evidence="4" id="KW-1185">Reference proteome</keyword>
<organism evidence="3 4">
    <name type="scientific">Methylomicrobium album BG8</name>
    <dbReference type="NCBI Taxonomy" id="686340"/>
    <lineage>
        <taxon>Bacteria</taxon>
        <taxon>Pseudomonadati</taxon>
        <taxon>Pseudomonadota</taxon>
        <taxon>Gammaproteobacteria</taxon>
        <taxon>Methylococcales</taxon>
        <taxon>Methylococcaceae</taxon>
        <taxon>Methylomicrobium</taxon>
    </lineage>
</organism>
<dbReference type="InterPro" id="IPR010653">
    <property type="entry name" value="NlpB/DapX"/>
</dbReference>
<dbReference type="Gene3D" id="3.30.310.170">
    <property type="entry name" value="Outer membrane protein assembly factor BamC"/>
    <property type="match status" value="1"/>
</dbReference>
<protein>
    <recommendedName>
        <fullName evidence="5">Outer membrane protein assembly factor BamC</fullName>
    </recommendedName>
</protein>
<sequence>MNKRKGLLFPVMAVVLNLSACSTIQSMFPDKEKDYQFTTEIPPLVLPEELSQGAAGKAAETTVKPEREPVEETRQAAETGKAGEAAEETAQPEQATAEEQAGQESPQPEESEDSARPEQTAEPAEASKDSDKDKGTPVELVRFSDGERRLRIYSSSDRAWHLVSKALSRNAIEVTQRDQDQKLFYVQYDSEKEKAEDGSLLDEAIFLFKGFEANEKQYLLKLIAVDGKSDLAITNKDLEPVPDDETAVKLLRLLGGTIQGN</sequence>
<reference evidence="3 4" key="1">
    <citation type="journal article" date="2013" name="Genome Announc.">
        <title>Genome Sequence of the Obligate Gammaproteobacterial Methanotroph Methylomicrobium album Strain BG8.</title>
        <authorList>
            <person name="Kits K.D."/>
            <person name="Kalyuzhnaya M.G."/>
            <person name="Klotz M.G."/>
            <person name="Jetten M.S."/>
            <person name="Op den Camp H.J."/>
            <person name="Vuilleumier S."/>
            <person name="Bringel F."/>
            <person name="Dispirito A.A."/>
            <person name="Murrell J.C."/>
            <person name="Bruce D."/>
            <person name="Cheng J.F."/>
            <person name="Copeland A."/>
            <person name="Goodwin L."/>
            <person name="Hauser L."/>
            <person name="Lajus A."/>
            <person name="Land M.L."/>
            <person name="Lapidus A."/>
            <person name="Lucas S."/>
            <person name="Medigue C."/>
            <person name="Pitluck S."/>
            <person name="Woyke T."/>
            <person name="Zeytun A."/>
            <person name="Stein L.Y."/>
        </authorList>
    </citation>
    <scope>NUCLEOTIDE SEQUENCE [LARGE SCALE GENOMIC DNA]</scope>
    <source>
        <strain evidence="3 4">BG8</strain>
    </source>
</reference>
<dbReference type="HOGENOM" id="CLU_1287617_0_0_6"/>
<evidence type="ECO:0000256" key="1">
    <source>
        <dbReference type="SAM" id="MobiDB-lite"/>
    </source>
</evidence>
<dbReference type="RefSeq" id="WP_005372015.1">
    <property type="nucleotide sequence ID" value="NZ_CM001475.1"/>
</dbReference>
<evidence type="ECO:0000256" key="2">
    <source>
        <dbReference type="SAM" id="SignalP"/>
    </source>
</evidence>
<proteinExistence type="predicted"/>
<feature type="compositionally biased region" description="Basic and acidic residues" evidence="1">
    <location>
        <begin position="63"/>
        <end position="75"/>
    </location>
</feature>
<name>H8GQJ9_METAL</name>
<feature type="signal peptide" evidence="2">
    <location>
        <begin position="1"/>
        <end position="20"/>
    </location>
</feature>
<feature type="compositionally biased region" description="Low complexity" evidence="1">
    <location>
        <begin position="76"/>
        <end position="106"/>
    </location>
</feature>
<dbReference type="AlphaFoldDB" id="H8GQJ9"/>
<feature type="compositionally biased region" description="Basic and acidic residues" evidence="1">
    <location>
        <begin position="125"/>
        <end position="140"/>
    </location>
</feature>
<keyword evidence="2" id="KW-0732">Signal</keyword>
<dbReference type="eggNOG" id="COG3317">
    <property type="taxonomic scope" value="Bacteria"/>
</dbReference>
<accession>H8GQJ9</accession>
<evidence type="ECO:0008006" key="5">
    <source>
        <dbReference type="Google" id="ProtNLM"/>
    </source>
</evidence>
<feature type="chain" id="PRO_5003611836" description="Outer membrane protein assembly factor BamC" evidence="2">
    <location>
        <begin position="21"/>
        <end position="261"/>
    </location>
</feature>
<evidence type="ECO:0000313" key="3">
    <source>
        <dbReference type="EMBL" id="EIC29826.1"/>
    </source>
</evidence>
<dbReference type="STRING" id="686340.Metal_2068"/>
<dbReference type="Pfam" id="PF06804">
    <property type="entry name" value="Lipoprotein_18"/>
    <property type="match status" value="1"/>
</dbReference>
<gene>
    <name evidence="3" type="ORF">Metal_2068</name>
</gene>
<dbReference type="InterPro" id="IPR042268">
    <property type="entry name" value="BamC_C"/>
</dbReference>
<dbReference type="EMBL" id="CM001475">
    <property type="protein sequence ID" value="EIC29826.1"/>
    <property type="molecule type" value="Genomic_DNA"/>
</dbReference>
<evidence type="ECO:0000313" key="4">
    <source>
        <dbReference type="Proteomes" id="UP000005090"/>
    </source>
</evidence>
<feature type="region of interest" description="Disordered" evidence="1">
    <location>
        <begin position="46"/>
        <end position="140"/>
    </location>
</feature>
<dbReference type="Proteomes" id="UP000005090">
    <property type="component" value="Chromosome"/>
</dbReference>